<feature type="compositionally biased region" description="Basic and acidic residues" evidence="1">
    <location>
        <begin position="243"/>
        <end position="262"/>
    </location>
</feature>
<evidence type="ECO:0000313" key="3">
    <source>
        <dbReference type="Proteomes" id="UP001140091"/>
    </source>
</evidence>
<feature type="non-terminal residue" evidence="2">
    <location>
        <position position="291"/>
    </location>
</feature>
<keyword evidence="3" id="KW-1185">Reference proteome</keyword>
<dbReference type="Proteomes" id="UP001140091">
    <property type="component" value="Unassembled WGS sequence"/>
</dbReference>
<feature type="region of interest" description="Disordered" evidence="1">
    <location>
        <begin position="222"/>
        <end position="291"/>
    </location>
</feature>
<comment type="caution">
    <text evidence="2">The sequence shown here is derived from an EMBL/GenBank/DDBJ whole genome shotgun (WGS) entry which is preliminary data.</text>
</comment>
<accession>A0A9W8J236</accession>
<reference evidence="2" key="1">
    <citation type="submission" date="2022-06" db="EMBL/GenBank/DDBJ databases">
        <title>Genome Sequence of Candolleomyces eurysporus.</title>
        <authorList>
            <person name="Buettner E."/>
        </authorList>
    </citation>
    <scope>NUCLEOTIDE SEQUENCE</scope>
    <source>
        <strain evidence="2">VTCC 930004</strain>
    </source>
</reference>
<feature type="region of interest" description="Disordered" evidence="1">
    <location>
        <begin position="1"/>
        <end position="20"/>
    </location>
</feature>
<feature type="compositionally biased region" description="Polar residues" evidence="1">
    <location>
        <begin position="1"/>
        <end position="11"/>
    </location>
</feature>
<protein>
    <recommendedName>
        <fullName evidence="4">BTB domain-containing protein</fullName>
    </recommendedName>
</protein>
<gene>
    <name evidence="2" type="ORF">H1R20_g10206</name>
</gene>
<dbReference type="EMBL" id="JANBPK010001043">
    <property type="protein sequence ID" value="KAJ2926877.1"/>
    <property type="molecule type" value="Genomic_DNA"/>
</dbReference>
<evidence type="ECO:0000256" key="1">
    <source>
        <dbReference type="SAM" id="MobiDB-lite"/>
    </source>
</evidence>
<evidence type="ECO:0008006" key="4">
    <source>
        <dbReference type="Google" id="ProtNLM"/>
    </source>
</evidence>
<evidence type="ECO:0000313" key="2">
    <source>
        <dbReference type="EMBL" id="KAJ2926877.1"/>
    </source>
</evidence>
<name>A0A9W8J236_9AGAR</name>
<dbReference type="AlphaFoldDB" id="A0A9W8J236"/>
<organism evidence="2 3">
    <name type="scientific">Candolleomyces eurysporus</name>
    <dbReference type="NCBI Taxonomy" id="2828524"/>
    <lineage>
        <taxon>Eukaryota</taxon>
        <taxon>Fungi</taxon>
        <taxon>Dikarya</taxon>
        <taxon>Basidiomycota</taxon>
        <taxon>Agaricomycotina</taxon>
        <taxon>Agaricomycetes</taxon>
        <taxon>Agaricomycetidae</taxon>
        <taxon>Agaricales</taxon>
        <taxon>Agaricineae</taxon>
        <taxon>Psathyrellaceae</taxon>
        <taxon>Candolleomyces</taxon>
    </lineage>
</organism>
<feature type="compositionally biased region" description="Polar residues" evidence="1">
    <location>
        <begin position="227"/>
        <end position="242"/>
    </location>
</feature>
<dbReference type="OrthoDB" id="9997739at2759"/>
<sequence length="291" mass="32131">MSFNASTQSKPSKSEKAAFPPQTSCHKKYYINGGGPLHFEGTAFFENFVPVGTKLDPNALPGTGGPEKAIIIRTATVEEFCKFLWVFYNEKIDDYSEANLADWFTILRLAHEWGFKHVKTLALRYIKKQDNEIPNVVDRLVAYEKYSPPIDTLLPLYMELIGRDEYPTEAECELLGDHKALKIHRARERLLRASKKAGSGRLDPAQVKAIVVETLGLSGDLAATGTMPFSSKPTPTSSGSNSKDTDGPKPHATKSESTEGNHEPPSVFDNGDLNLKPNYGKNAWKNKDSGA</sequence>
<proteinExistence type="predicted"/>